<evidence type="ECO:0008006" key="4">
    <source>
        <dbReference type="Google" id="ProtNLM"/>
    </source>
</evidence>
<evidence type="ECO:0000313" key="2">
    <source>
        <dbReference type="EMBL" id="SCB09586.1"/>
    </source>
</evidence>
<keyword evidence="3" id="KW-1185">Reference proteome</keyword>
<dbReference type="Proteomes" id="UP000199435">
    <property type="component" value="Unassembled WGS sequence"/>
</dbReference>
<protein>
    <recommendedName>
        <fullName evidence="4">Porin</fullName>
    </recommendedName>
</protein>
<sequence>MWNKSKIAIAALFLAGAMPVAALADNPLLPKPYVAPVYPYRNLPGVTAPKMAADEQFECRTTTVHSDEFYRGFYYRGLPRLGYVCEQNGVISTSTRKPNYQYWQYNSQDR</sequence>
<feature type="chain" id="PRO_5008682647" description="Porin" evidence="1">
    <location>
        <begin position="25"/>
        <end position="110"/>
    </location>
</feature>
<proteinExistence type="predicted"/>
<evidence type="ECO:0000313" key="3">
    <source>
        <dbReference type="Proteomes" id="UP000199435"/>
    </source>
</evidence>
<feature type="signal peptide" evidence="1">
    <location>
        <begin position="1"/>
        <end position="24"/>
    </location>
</feature>
<name>A0A1C3U286_9HYPH</name>
<evidence type="ECO:0000256" key="1">
    <source>
        <dbReference type="SAM" id="SignalP"/>
    </source>
</evidence>
<dbReference type="EMBL" id="FMAH01000001">
    <property type="protein sequence ID" value="SCB09586.1"/>
    <property type="molecule type" value="Genomic_DNA"/>
</dbReference>
<dbReference type="STRING" id="411945.GA0061102_1001369"/>
<accession>A0A1C3U286</accession>
<dbReference type="AlphaFoldDB" id="A0A1C3U286"/>
<dbReference type="RefSeq" id="WP_092843458.1">
    <property type="nucleotide sequence ID" value="NZ_FMAH01000001.1"/>
</dbReference>
<organism evidence="2 3">
    <name type="scientific">Rhizobium miluonense</name>
    <dbReference type="NCBI Taxonomy" id="411945"/>
    <lineage>
        <taxon>Bacteria</taxon>
        <taxon>Pseudomonadati</taxon>
        <taxon>Pseudomonadota</taxon>
        <taxon>Alphaproteobacteria</taxon>
        <taxon>Hyphomicrobiales</taxon>
        <taxon>Rhizobiaceae</taxon>
        <taxon>Rhizobium/Agrobacterium group</taxon>
        <taxon>Rhizobium</taxon>
    </lineage>
</organism>
<dbReference type="OrthoDB" id="8303807at2"/>
<keyword evidence="1" id="KW-0732">Signal</keyword>
<gene>
    <name evidence="2" type="ORF">GA0061102_1001369</name>
</gene>
<reference evidence="3" key="1">
    <citation type="submission" date="2016-08" db="EMBL/GenBank/DDBJ databases">
        <authorList>
            <person name="Varghese N."/>
            <person name="Submissions Spin"/>
        </authorList>
    </citation>
    <scope>NUCLEOTIDE SEQUENCE [LARGE SCALE GENOMIC DNA]</scope>
    <source>
        <strain evidence="3">HAMBI 2971</strain>
    </source>
</reference>